<proteinExistence type="predicted"/>
<dbReference type="EMBL" id="CP020373">
    <property type="protein sequence ID" value="AZQ10054.1"/>
    <property type="molecule type" value="Genomic_DNA"/>
</dbReference>
<dbReference type="Proteomes" id="UP000278437">
    <property type="component" value="Chromosome"/>
</dbReference>
<organism evidence="2 3">
    <name type="scientific">Shewanella khirikhana</name>
    <dbReference type="NCBI Taxonomy" id="1965282"/>
    <lineage>
        <taxon>Bacteria</taxon>
        <taxon>Pseudomonadati</taxon>
        <taxon>Pseudomonadota</taxon>
        <taxon>Gammaproteobacteria</taxon>
        <taxon>Alteromonadales</taxon>
        <taxon>Shewanellaceae</taxon>
        <taxon>Shewanella</taxon>
    </lineage>
</organism>
<name>A0ABN5TRE0_9GAMM</name>
<evidence type="ECO:0000256" key="1">
    <source>
        <dbReference type="SAM" id="Phobius"/>
    </source>
</evidence>
<gene>
    <name evidence="2" type="ORF">STH12_00918</name>
</gene>
<dbReference type="RefSeq" id="WP_126166463.1">
    <property type="nucleotide sequence ID" value="NZ_CP020373.1"/>
</dbReference>
<feature type="transmembrane region" description="Helical" evidence="1">
    <location>
        <begin position="30"/>
        <end position="48"/>
    </location>
</feature>
<feature type="transmembrane region" description="Helical" evidence="1">
    <location>
        <begin position="5"/>
        <end position="24"/>
    </location>
</feature>
<evidence type="ECO:0000313" key="3">
    <source>
        <dbReference type="Proteomes" id="UP000278437"/>
    </source>
</evidence>
<accession>A0ABN5TRE0</accession>
<evidence type="ECO:0000313" key="2">
    <source>
        <dbReference type="EMBL" id="AZQ10054.1"/>
    </source>
</evidence>
<sequence>MKHSLVISIIIGSNLGLLVAALSIDEWPLGLGLAVLVCLVAGFLTVLTIKSRPNVYALVASISSYPFLALAYGGFDGTIYLAGVSFVYGIMAVQFFQAIGVAADNIKFICEWFRKRG</sequence>
<reference evidence="3" key="1">
    <citation type="submission" date="2017-03" db="EMBL/GenBank/DDBJ databases">
        <title>Full genome sequence of a non-lethal Shewanella isolate that potentiates virulence of Vibio parahaemolyticus causing acute hepatopancreatic necrosis disease (AHPND) in shrimp.</title>
        <authorList>
            <person name="Prachumwat A."/>
            <person name="Sritunyalucksana K."/>
        </authorList>
    </citation>
    <scope>NUCLEOTIDE SEQUENCE [LARGE SCALE GENOMIC DNA]</scope>
    <source>
        <strain evidence="3">TH2012</strain>
    </source>
</reference>
<keyword evidence="1" id="KW-0812">Transmembrane</keyword>
<feature type="transmembrane region" description="Helical" evidence="1">
    <location>
        <begin position="55"/>
        <end position="73"/>
    </location>
</feature>
<protein>
    <submittedName>
        <fullName evidence="2">Uncharacterized protein</fullName>
    </submittedName>
</protein>
<keyword evidence="3" id="KW-1185">Reference proteome</keyword>
<feature type="transmembrane region" description="Helical" evidence="1">
    <location>
        <begin position="79"/>
        <end position="106"/>
    </location>
</feature>
<keyword evidence="1" id="KW-1133">Transmembrane helix</keyword>
<keyword evidence="1" id="KW-0472">Membrane</keyword>